<evidence type="ECO:0000313" key="2">
    <source>
        <dbReference type="Proteomes" id="UP000253759"/>
    </source>
</evidence>
<keyword evidence="2" id="KW-1185">Reference proteome</keyword>
<dbReference type="EMBL" id="QQNH01000006">
    <property type="protein sequence ID" value="RDE09437.1"/>
    <property type="molecule type" value="Genomic_DNA"/>
</dbReference>
<gene>
    <name evidence="1" type="ORF">DVH29_06430</name>
</gene>
<name>A0A369W5Y3_9HYPH</name>
<organism evidence="1 2">
    <name type="scientific">Pelagibacterium lacus</name>
    <dbReference type="NCBI Taxonomy" id="2282655"/>
    <lineage>
        <taxon>Bacteria</taxon>
        <taxon>Pseudomonadati</taxon>
        <taxon>Pseudomonadota</taxon>
        <taxon>Alphaproteobacteria</taxon>
        <taxon>Hyphomicrobiales</taxon>
        <taxon>Devosiaceae</taxon>
        <taxon>Pelagibacterium</taxon>
    </lineage>
</organism>
<protein>
    <submittedName>
        <fullName evidence="1">DUF1127 domain-containing protein</fullName>
    </submittedName>
</protein>
<dbReference type="Proteomes" id="UP000253759">
    <property type="component" value="Unassembled WGS sequence"/>
</dbReference>
<reference evidence="2" key="1">
    <citation type="submission" date="2018-07" db="EMBL/GenBank/DDBJ databases">
        <authorList>
            <person name="Liu B.-T."/>
            <person name="Du Z."/>
        </authorList>
    </citation>
    <scope>NUCLEOTIDE SEQUENCE [LARGE SCALE GENOMIC DNA]</scope>
    <source>
        <strain evidence="2">XYN52</strain>
    </source>
</reference>
<dbReference type="AlphaFoldDB" id="A0A369W5Y3"/>
<evidence type="ECO:0000313" key="1">
    <source>
        <dbReference type="EMBL" id="RDE09437.1"/>
    </source>
</evidence>
<dbReference type="OrthoDB" id="7961161at2"/>
<proteinExistence type="predicted"/>
<dbReference type="RefSeq" id="WP_147276017.1">
    <property type="nucleotide sequence ID" value="NZ_QQNH01000006.1"/>
</dbReference>
<accession>A0A369W5Y3</accession>
<comment type="caution">
    <text evidence="1">The sequence shown here is derived from an EMBL/GenBank/DDBJ whole genome shotgun (WGS) entry which is preliminary data.</text>
</comment>
<sequence>MAHNRVLNSISDFFGDIGRARNASSIYSELSHLSDGALKARGLTREGIASHAFNKAFPSK</sequence>